<protein>
    <submittedName>
        <fullName evidence="1">Uncharacterized protein</fullName>
    </submittedName>
</protein>
<evidence type="ECO:0000313" key="1">
    <source>
        <dbReference type="EMBL" id="KAL2728611.1"/>
    </source>
</evidence>
<comment type="caution">
    <text evidence="1">The sequence shown here is derived from an EMBL/GenBank/DDBJ whole genome shotgun (WGS) entry which is preliminary data.</text>
</comment>
<dbReference type="EMBL" id="JAUDFV010000132">
    <property type="protein sequence ID" value="KAL2728611.1"/>
    <property type="molecule type" value="Genomic_DNA"/>
</dbReference>
<dbReference type="AlphaFoldDB" id="A0ABD2B7B8"/>
<name>A0ABD2B7B8_VESSQ</name>
<gene>
    <name evidence="1" type="ORF">V1478_006243</name>
</gene>
<evidence type="ECO:0000313" key="2">
    <source>
        <dbReference type="Proteomes" id="UP001607302"/>
    </source>
</evidence>
<proteinExistence type="predicted"/>
<accession>A0ABD2B7B8</accession>
<sequence>MKIQIRTSGNGDQLPFLSMNLTSINFRCRGSSSMGRTEEPVLRILKGQIAKTMAWKEKVKSLEVLFNSVSRRK</sequence>
<organism evidence="1 2">
    <name type="scientific">Vespula squamosa</name>
    <name type="common">Southern yellow jacket</name>
    <name type="synonym">Wasp</name>
    <dbReference type="NCBI Taxonomy" id="30214"/>
    <lineage>
        <taxon>Eukaryota</taxon>
        <taxon>Metazoa</taxon>
        <taxon>Ecdysozoa</taxon>
        <taxon>Arthropoda</taxon>
        <taxon>Hexapoda</taxon>
        <taxon>Insecta</taxon>
        <taxon>Pterygota</taxon>
        <taxon>Neoptera</taxon>
        <taxon>Endopterygota</taxon>
        <taxon>Hymenoptera</taxon>
        <taxon>Apocrita</taxon>
        <taxon>Aculeata</taxon>
        <taxon>Vespoidea</taxon>
        <taxon>Vespidae</taxon>
        <taxon>Vespinae</taxon>
        <taxon>Vespula</taxon>
    </lineage>
</organism>
<dbReference type="Proteomes" id="UP001607302">
    <property type="component" value="Unassembled WGS sequence"/>
</dbReference>
<keyword evidence="2" id="KW-1185">Reference proteome</keyword>
<reference evidence="1 2" key="1">
    <citation type="journal article" date="2024" name="Ann. Entomol. Soc. Am.">
        <title>Genomic analyses of the southern and eastern yellowjacket wasps (Hymenoptera: Vespidae) reveal evolutionary signatures of social life.</title>
        <authorList>
            <person name="Catto M.A."/>
            <person name="Caine P.B."/>
            <person name="Orr S.E."/>
            <person name="Hunt B.G."/>
            <person name="Goodisman M.A.D."/>
        </authorList>
    </citation>
    <scope>NUCLEOTIDE SEQUENCE [LARGE SCALE GENOMIC DNA]</scope>
    <source>
        <strain evidence="1">233</strain>
        <tissue evidence="1">Head and thorax</tissue>
    </source>
</reference>